<gene>
    <name evidence="9" type="ORF">METZ01_LOCUS63259</name>
</gene>
<keyword evidence="5" id="KW-0067">ATP-binding</keyword>
<evidence type="ECO:0000313" key="9">
    <source>
        <dbReference type="EMBL" id="SVA10405.1"/>
    </source>
</evidence>
<comment type="subcellular location">
    <subcellularLocation>
        <location evidence="1">Cell membrane</location>
    </subcellularLocation>
</comment>
<organism evidence="9">
    <name type="scientific">marine metagenome</name>
    <dbReference type="NCBI Taxonomy" id="408172"/>
    <lineage>
        <taxon>unclassified sequences</taxon>
        <taxon>metagenomes</taxon>
        <taxon>ecological metagenomes</taxon>
    </lineage>
</organism>
<protein>
    <recommendedName>
        <fullName evidence="8">ABC transporter domain-containing protein</fullName>
    </recommendedName>
</protein>
<evidence type="ECO:0000256" key="3">
    <source>
        <dbReference type="ARBA" id="ARBA00022475"/>
    </source>
</evidence>
<dbReference type="InterPro" id="IPR050763">
    <property type="entry name" value="ABC_transporter_ATP-binding"/>
</dbReference>
<dbReference type="InterPro" id="IPR003439">
    <property type="entry name" value="ABC_transporter-like_ATP-bd"/>
</dbReference>
<dbReference type="PROSITE" id="PS50893">
    <property type="entry name" value="ABC_TRANSPORTER_2"/>
    <property type="match status" value="1"/>
</dbReference>
<dbReference type="SMART" id="SM00382">
    <property type="entry name" value="AAA"/>
    <property type="match status" value="1"/>
</dbReference>
<proteinExistence type="predicted"/>
<evidence type="ECO:0000256" key="1">
    <source>
        <dbReference type="ARBA" id="ARBA00004236"/>
    </source>
</evidence>
<dbReference type="Gene3D" id="3.40.50.300">
    <property type="entry name" value="P-loop containing nucleotide triphosphate hydrolases"/>
    <property type="match status" value="1"/>
</dbReference>
<keyword evidence="6" id="KW-1278">Translocase</keyword>
<name>A0A381T2H8_9ZZZZ</name>
<accession>A0A381T2H8</accession>
<dbReference type="GO" id="GO:0005524">
    <property type="term" value="F:ATP binding"/>
    <property type="evidence" value="ECO:0007669"/>
    <property type="project" value="UniProtKB-KW"/>
</dbReference>
<dbReference type="PANTHER" id="PTHR42711">
    <property type="entry name" value="ABC TRANSPORTER ATP-BINDING PROTEIN"/>
    <property type="match status" value="1"/>
</dbReference>
<feature type="domain" description="ABC transporter" evidence="8">
    <location>
        <begin position="4"/>
        <end position="229"/>
    </location>
</feature>
<dbReference type="InterPro" id="IPR027417">
    <property type="entry name" value="P-loop_NTPase"/>
</dbReference>
<keyword evidence="3" id="KW-1003">Cell membrane</keyword>
<dbReference type="EMBL" id="UINC01003927">
    <property type="protein sequence ID" value="SVA10405.1"/>
    <property type="molecule type" value="Genomic_DNA"/>
</dbReference>
<dbReference type="GO" id="GO:0016887">
    <property type="term" value="F:ATP hydrolysis activity"/>
    <property type="evidence" value="ECO:0007669"/>
    <property type="project" value="InterPro"/>
</dbReference>
<dbReference type="SUPFAM" id="SSF52540">
    <property type="entry name" value="P-loop containing nucleoside triphosphate hydrolases"/>
    <property type="match status" value="1"/>
</dbReference>
<dbReference type="AlphaFoldDB" id="A0A381T2H8"/>
<dbReference type="PANTHER" id="PTHR42711:SF17">
    <property type="entry name" value="ABC TRANSPORTER ATP-BINDING PROTEIN"/>
    <property type="match status" value="1"/>
</dbReference>
<keyword evidence="4" id="KW-0547">Nucleotide-binding</keyword>
<dbReference type="FunFam" id="3.40.50.300:FF:000589">
    <property type="entry name" value="ABC transporter, ATP-binding subunit"/>
    <property type="match status" value="1"/>
</dbReference>
<dbReference type="GO" id="GO:0005886">
    <property type="term" value="C:plasma membrane"/>
    <property type="evidence" value="ECO:0007669"/>
    <property type="project" value="UniProtKB-SubCell"/>
</dbReference>
<dbReference type="InterPro" id="IPR003593">
    <property type="entry name" value="AAA+_ATPase"/>
</dbReference>
<dbReference type="InterPro" id="IPR017871">
    <property type="entry name" value="ABC_transporter-like_CS"/>
</dbReference>
<evidence type="ECO:0000256" key="5">
    <source>
        <dbReference type="ARBA" id="ARBA00022840"/>
    </source>
</evidence>
<evidence type="ECO:0000256" key="2">
    <source>
        <dbReference type="ARBA" id="ARBA00022448"/>
    </source>
</evidence>
<dbReference type="Pfam" id="PF00005">
    <property type="entry name" value="ABC_tran"/>
    <property type="match status" value="1"/>
</dbReference>
<keyword evidence="7" id="KW-0472">Membrane</keyword>
<dbReference type="PROSITE" id="PS00211">
    <property type="entry name" value="ABC_TRANSPORTER_1"/>
    <property type="match status" value="1"/>
</dbReference>
<sequence>MLAIDTNQLTKKYGDFQAVNNVSLRVRKGEIFALLGPNGAGKTTTVEILEGHRSKTSGQVKVLGMDPSENSTEFRSRVGIVLQETGIEQYLTAVEILEQFTNFYESPRSISELLEMTGLREDKDKRVKKLSGGQKRRLDVAIGLCGNPDLLFLDEPTTGFDPSARRAFWDMIKNLKTDGTTVVLTTHYMEEAEYLADTVALMNHGKLVSQGSLSDLKISNNQTSITFKFDESPTKLPADIQEISKISEGMVLINTESPTAVLADLTGWAISEGIELKNLEVSRQTLEEIYLGILK</sequence>
<evidence type="ECO:0000256" key="7">
    <source>
        <dbReference type="ARBA" id="ARBA00023136"/>
    </source>
</evidence>
<evidence type="ECO:0000256" key="4">
    <source>
        <dbReference type="ARBA" id="ARBA00022741"/>
    </source>
</evidence>
<evidence type="ECO:0000256" key="6">
    <source>
        <dbReference type="ARBA" id="ARBA00022967"/>
    </source>
</evidence>
<keyword evidence="2" id="KW-0813">Transport</keyword>
<evidence type="ECO:0000259" key="8">
    <source>
        <dbReference type="PROSITE" id="PS50893"/>
    </source>
</evidence>
<reference evidence="9" key="1">
    <citation type="submission" date="2018-05" db="EMBL/GenBank/DDBJ databases">
        <authorList>
            <person name="Lanie J.A."/>
            <person name="Ng W.-L."/>
            <person name="Kazmierczak K.M."/>
            <person name="Andrzejewski T.M."/>
            <person name="Davidsen T.M."/>
            <person name="Wayne K.J."/>
            <person name="Tettelin H."/>
            <person name="Glass J.I."/>
            <person name="Rusch D."/>
            <person name="Podicherti R."/>
            <person name="Tsui H.-C.T."/>
            <person name="Winkler M.E."/>
        </authorList>
    </citation>
    <scope>NUCLEOTIDE SEQUENCE</scope>
</reference>